<comment type="caution">
    <text evidence="1">The sequence shown here is derived from an EMBL/GenBank/DDBJ whole genome shotgun (WGS) entry which is preliminary data.</text>
</comment>
<evidence type="ECO:0000313" key="1">
    <source>
        <dbReference type="EMBL" id="KAH0466951.1"/>
    </source>
</evidence>
<organism evidence="1 2">
    <name type="scientific">Dendrobium chrysotoxum</name>
    <name type="common">Orchid</name>
    <dbReference type="NCBI Taxonomy" id="161865"/>
    <lineage>
        <taxon>Eukaryota</taxon>
        <taxon>Viridiplantae</taxon>
        <taxon>Streptophyta</taxon>
        <taxon>Embryophyta</taxon>
        <taxon>Tracheophyta</taxon>
        <taxon>Spermatophyta</taxon>
        <taxon>Magnoliopsida</taxon>
        <taxon>Liliopsida</taxon>
        <taxon>Asparagales</taxon>
        <taxon>Orchidaceae</taxon>
        <taxon>Epidendroideae</taxon>
        <taxon>Malaxideae</taxon>
        <taxon>Dendrobiinae</taxon>
        <taxon>Dendrobium</taxon>
    </lineage>
</organism>
<accession>A0AAV7HD70</accession>
<protein>
    <submittedName>
        <fullName evidence="1">Uncharacterized protein</fullName>
    </submittedName>
</protein>
<dbReference type="Proteomes" id="UP000775213">
    <property type="component" value="Unassembled WGS sequence"/>
</dbReference>
<name>A0AAV7HD70_DENCH</name>
<gene>
    <name evidence="1" type="ORF">IEQ34_004189</name>
</gene>
<keyword evidence="2" id="KW-1185">Reference proteome</keyword>
<dbReference type="EMBL" id="JAGFBR010000005">
    <property type="protein sequence ID" value="KAH0466951.1"/>
    <property type="molecule type" value="Genomic_DNA"/>
</dbReference>
<evidence type="ECO:0000313" key="2">
    <source>
        <dbReference type="Proteomes" id="UP000775213"/>
    </source>
</evidence>
<sequence>MTGFRAVTKEKERHGSEQCRLTGVGNTISHTIEIYGWDFASAELNGSYNWEPVRRFHDRTGSTLVLCLASFRMCLNRPAGRSGLVRICLVTEGHIKQKQQEDQVNVEAKLYNLENAVEALKQWKKFWLEYIREKKLQLNVKEPWHMHSPTR</sequence>
<reference evidence="1 2" key="1">
    <citation type="journal article" date="2021" name="Hortic Res">
        <title>Chromosome-scale assembly of the Dendrobium chrysotoxum genome enhances the understanding of orchid evolution.</title>
        <authorList>
            <person name="Zhang Y."/>
            <person name="Zhang G.Q."/>
            <person name="Zhang D."/>
            <person name="Liu X.D."/>
            <person name="Xu X.Y."/>
            <person name="Sun W.H."/>
            <person name="Yu X."/>
            <person name="Zhu X."/>
            <person name="Wang Z.W."/>
            <person name="Zhao X."/>
            <person name="Zhong W.Y."/>
            <person name="Chen H."/>
            <person name="Yin W.L."/>
            <person name="Huang T."/>
            <person name="Niu S.C."/>
            <person name="Liu Z.J."/>
        </authorList>
    </citation>
    <scope>NUCLEOTIDE SEQUENCE [LARGE SCALE GENOMIC DNA]</scope>
    <source>
        <strain evidence="1">Lindl</strain>
    </source>
</reference>
<proteinExistence type="predicted"/>
<dbReference type="AlphaFoldDB" id="A0AAV7HD70"/>